<accession>A0A8K0SEM1</accession>
<dbReference type="AlphaFoldDB" id="A0A8K0SEM1"/>
<keyword evidence="3" id="KW-1185">Reference proteome</keyword>
<organism evidence="2 3">
    <name type="scientific">Stachybotrys elegans</name>
    <dbReference type="NCBI Taxonomy" id="80388"/>
    <lineage>
        <taxon>Eukaryota</taxon>
        <taxon>Fungi</taxon>
        <taxon>Dikarya</taxon>
        <taxon>Ascomycota</taxon>
        <taxon>Pezizomycotina</taxon>
        <taxon>Sordariomycetes</taxon>
        <taxon>Hypocreomycetidae</taxon>
        <taxon>Hypocreales</taxon>
        <taxon>Stachybotryaceae</taxon>
        <taxon>Stachybotrys</taxon>
    </lineage>
</organism>
<feature type="transmembrane region" description="Helical" evidence="1">
    <location>
        <begin position="553"/>
        <end position="575"/>
    </location>
</feature>
<gene>
    <name evidence="2" type="ORF">B0I35DRAFT_465311</name>
</gene>
<feature type="transmembrane region" description="Helical" evidence="1">
    <location>
        <begin position="111"/>
        <end position="135"/>
    </location>
</feature>
<dbReference type="OrthoDB" id="3540210at2759"/>
<feature type="transmembrane region" description="Helical" evidence="1">
    <location>
        <begin position="37"/>
        <end position="54"/>
    </location>
</feature>
<proteinExistence type="predicted"/>
<evidence type="ECO:0000313" key="3">
    <source>
        <dbReference type="Proteomes" id="UP000813444"/>
    </source>
</evidence>
<dbReference type="EMBL" id="JAGPNK010000024">
    <property type="protein sequence ID" value="KAH7304338.1"/>
    <property type="molecule type" value="Genomic_DNA"/>
</dbReference>
<name>A0A8K0SEM1_9HYPO</name>
<keyword evidence="1" id="KW-0812">Transmembrane</keyword>
<evidence type="ECO:0000256" key="1">
    <source>
        <dbReference type="SAM" id="Phobius"/>
    </source>
</evidence>
<feature type="non-terminal residue" evidence="2">
    <location>
        <position position="1"/>
    </location>
</feature>
<keyword evidence="1" id="KW-0472">Membrane</keyword>
<comment type="caution">
    <text evidence="2">The sequence shown here is derived from an EMBL/GenBank/DDBJ whole genome shotgun (WGS) entry which is preliminary data.</text>
</comment>
<keyword evidence="1" id="KW-1133">Transmembrane helix</keyword>
<protein>
    <submittedName>
        <fullName evidence="2">Uncharacterized protein</fullName>
    </submittedName>
</protein>
<dbReference type="Proteomes" id="UP000813444">
    <property type="component" value="Unassembled WGS sequence"/>
</dbReference>
<evidence type="ECO:0000313" key="2">
    <source>
        <dbReference type="EMBL" id="KAH7304338.1"/>
    </source>
</evidence>
<reference evidence="2" key="1">
    <citation type="journal article" date="2021" name="Nat. Commun.">
        <title>Genetic determinants of endophytism in the Arabidopsis root mycobiome.</title>
        <authorList>
            <person name="Mesny F."/>
            <person name="Miyauchi S."/>
            <person name="Thiergart T."/>
            <person name="Pickel B."/>
            <person name="Atanasova L."/>
            <person name="Karlsson M."/>
            <person name="Huettel B."/>
            <person name="Barry K.W."/>
            <person name="Haridas S."/>
            <person name="Chen C."/>
            <person name="Bauer D."/>
            <person name="Andreopoulos W."/>
            <person name="Pangilinan J."/>
            <person name="LaButti K."/>
            <person name="Riley R."/>
            <person name="Lipzen A."/>
            <person name="Clum A."/>
            <person name="Drula E."/>
            <person name="Henrissat B."/>
            <person name="Kohler A."/>
            <person name="Grigoriev I.V."/>
            <person name="Martin F.M."/>
            <person name="Hacquard S."/>
        </authorList>
    </citation>
    <scope>NUCLEOTIDE SEQUENCE</scope>
    <source>
        <strain evidence="2">MPI-CAGE-CH-0235</strain>
    </source>
</reference>
<sequence length="602" mass="66583">MSNVTLESQVYLGLWTNWSRGAVLGRTLTLSRRDGNLLIAFTASFIALITARFWRILCFVSHRYFSSPDPRSSLHRQRQVVLRNSSSPEAAAWSLLQIGHASWRAVRRRRVLAYTVPILVLAVVVWAAFTVAAGFSSTIASAVGDTVLLRSEQCGVTNWTNLLDTSTDAYLSRSIAESELMSNAANYARQCYSSDASGLLDCSRFAQRRLSWQIDTNASCPVDESMCRRNQGNLRLDTGLINTDEALGLNAPPISVGNTTMVRYHYGSMQRSGAPPIDYAYEQRSIDDQYELYTETYSPKTTVYGLDLILSRTADNKPYEGANNLIPIRHLLTPNSDLSILFLSGNGILYMENFDDDWYRGTQLFGNATDGQSIIPIYMPQEAASPLVCTHQYQFCNLAKPGESGCGPLAGSIDAVERASPLFNATIEEIDSYTAPIGNADAVRFWHLWMISRVNVIDPQEIISVLGSNILTSLNSLLTGYQLAPTVDQSRQWQSDVENWFATLMAVLQAAFAFAPLGPDPSRIMETDYADANPTVDKLCKSQKIRSSRYTSFSFFGLCFTYAVGACIILISLILEPLLDFAFANIKGTSKSSGLPTIYCNC</sequence>